<comment type="caution">
    <text evidence="1">The sequence shown here is derived from an EMBL/GenBank/DDBJ whole genome shotgun (WGS) entry which is preliminary data.</text>
</comment>
<name>A0A4Q2IUF7_9SPHN</name>
<dbReference type="OrthoDB" id="7392037at2"/>
<dbReference type="Gene3D" id="6.10.280.50">
    <property type="match status" value="1"/>
</dbReference>
<organism evidence="1 2">
    <name type="scientific">Sphingomonas desiccabilis</name>
    <dbReference type="NCBI Taxonomy" id="429134"/>
    <lineage>
        <taxon>Bacteria</taxon>
        <taxon>Pseudomonadati</taxon>
        <taxon>Pseudomonadota</taxon>
        <taxon>Alphaproteobacteria</taxon>
        <taxon>Sphingomonadales</taxon>
        <taxon>Sphingomonadaceae</taxon>
        <taxon>Sphingomonas</taxon>
    </lineage>
</organism>
<keyword evidence="2" id="KW-1185">Reference proteome</keyword>
<dbReference type="RefSeq" id="WP_129342378.1">
    <property type="nucleotide sequence ID" value="NZ_JACIDD010000002.1"/>
</dbReference>
<sequence length="51" mass="5696">MQTGHLAALEAKHALLDSQILAESRRPSPDQEALATLKKRKLQIKQEMTAQ</sequence>
<dbReference type="Proteomes" id="UP000292347">
    <property type="component" value="Unassembled WGS sequence"/>
</dbReference>
<dbReference type="InterPro" id="IPR038444">
    <property type="entry name" value="DUF465_sf"/>
</dbReference>
<dbReference type="AlphaFoldDB" id="A0A4Q2IUF7"/>
<dbReference type="EMBL" id="SDPT01000002">
    <property type="protein sequence ID" value="RXZ32167.1"/>
    <property type="molecule type" value="Genomic_DNA"/>
</dbReference>
<gene>
    <name evidence="1" type="ORF">EO081_13425</name>
</gene>
<dbReference type="InterPro" id="IPR007420">
    <property type="entry name" value="DUF465"/>
</dbReference>
<dbReference type="Pfam" id="PF04325">
    <property type="entry name" value="DUF465"/>
    <property type="match status" value="1"/>
</dbReference>
<evidence type="ECO:0000313" key="1">
    <source>
        <dbReference type="EMBL" id="RXZ32167.1"/>
    </source>
</evidence>
<proteinExistence type="predicted"/>
<accession>A0A4Q2IUF7</accession>
<protein>
    <submittedName>
        <fullName evidence="1">DUF465 domain-containing protein</fullName>
    </submittedName>
</protein>
<reference evidence="1 2" key="1">
    <citation type="submission" date="2019-01" db="EMBL/GenBank/DDBJ databases">
        <title>Sphingomonas mucosissima sp. nov. and Sphingomonas desiccabilis sp. nov., from biological soil crusts in the Colorado Plateau, USA.</title>
        <authorList>
            <person name="Zhu D."/>
        </authorList>
    </citation>
    <scope>NUCLEOTIDE SEQUENCE [LARGE SCALE GENOMIC DNA]</scope>
    <source>
        <strain evidence="1 2">CP1D</strain>
    </source>
</reference>
<evidence type="ECO:0000313" key="2">
    <source>
        <dbReference type="Proteomes" id="UP000292347"/>
    </source>
</evidence>